<name>A0AAV4T1P6_9ARAC</name>
<gene>
    <name evidence="1" type="ORF">CDAR_191161</name>
</gene>
<comment type="caution">
    <text evidence="1">The sequence shown here is derived from an EMBL/GenBank/DDBJ whole genome shotgun (WGS) entry which is preliminary data.</text>
</comment>
<reference evidence="1 2" key="1">
    <citation type="submission" date="2021-06" db="EMBL/GenBank/DDBJ databases">
        <title>Caerostris darwini draft genome.</title>
        <authorList>
            <person name="Kono N."/>
            <person name="Arakawa K."/>
        </authorList>
    </citation>
    <scope>NUCLEOTIDE SEQUENCE [LARGE SCALE GENOMIC DNA]</scope>
</reference>
<keyword evidence="2" id="KW-1185">Reference proteome</keyword>
<organism evidence="1 2">
    <name type="scientific">Caerostris darwini</name>
    <dbReference type="NCBI Taxonomy" id="1538125"/>
    <lineage>
        <taxon>Eukaryota</taxon>
        <taxon>Metazoa</taxon>
        <taxon>Ecdysozoa</taxon>
        <taxon>Arthropoda</taxon>
        <taxon>Chelicerata</taxon>
        <taxon>Arachnida</taxon>
        <taxon>Araneae</taxon>
        <taxon>Araneomorphae</taxon>
        <taxon>Entelegynae</taxon>
        <taxon>Araneoidea</taxon>
        <taxon>Araneidae</taxon>
        <taxon>Caerostris</taxon>
    </lineage>
</organism>
<protein>
    <submittedName>
        <fullName evidence="1">Uncharacterized protein</fullName>
    </submittedName>
</protein>
<sequence>MRESCLGVLRRLTYRRLPCKRGQLSQCAASRRGGLLLNGCRACGGHEPSAIRVNCVINEDECGSDIFRLTPRLGRYCPGAQSTADLVFIEDFRLDAFISSPSPCPGVRLRWFSLMLYGSLCSL</sequence>
<accession>A0AAV4T1P6</accession>
<proteinExistence type="predicted"/>
<dbReference type="AlphaFoldDB" id="A0AAV4T1P6"/>
<dbReference type="EMBL" id="BPLQ01008870">
    <property type="protein sequence ID" value="GIY40015.1"/>
    <property type="molecule type" value="Genomic_DNA"/>
</dbReference>
<evidence type="ECO:0000313" key="1">
    <source>
        <dbReference type="EMBL" id="GIY40015.1"/>
    </source>
</evidence>
<evidence type="ECO:0000313" key="2">
    <source>
        <dbReference type="Proteomes" id="UP001054837"/>
    </source>
</evidence>
<dbReference type="Proteomes" id="UP001054837">
    <property type="component" value="Unassembled WGS sequence"/>
</dbReference>